<evidence type="ECO:0000256" key="3">
    <source>
        <dbReference type="SAM" id="Coils"/>
    </source>
</evidence>
<dbReference type="SUPFAM" id="SSF50985">
    <property type="entry name" value="RCC1/BLIP-II"/>
    <property type="match status" value="1"/>
</dbReference>
<sequence length="824" mass="95975">MLISSLASVQIKDISFNENHSMALSTNNQVYSWGFNLDGALGIQFDGEYSSTPLQINSSLIQGNIEKICTGKYNSGIISEYCTLVSGRNDDGCLGLHQQSLIIHVFSQIKIQDETIKDISFGNKFHTLILTSNQKVYGVGNNQKFQLGTGNNQPVKQPKEIQYLRDKKIKEVKAGDYSMSIDENGQVYVWGIGNILIPNPLFKKKINVDQIELSQGYIWMLLDDQKLFNAKVKDLIYNDKNKKLIQENVVRFSVGKDYLVALGVDLESTKNSIVKCNQSQASVTDYSLAGSSNNKKQNLNQSTLSIINSPALTQEHSFNEINQSPRSINNPARSISPLINNQQSKFLGNEKLQQPFNFEYKDYYSQQNIPKPYSYQFDDKENLYRNQDNRYNSVSPIRPINKTPESNYFKDKERLLKEQITSQEIQISFLKEKLARQEVQFENERRDLQRKVQGADQKLQLKEQHVENQEVKLLELREQVQMVQEHYQNMQDIMKRDQNEKEKYKEEFIKYKKDNKILKEQNMLLNDKIMLMEQQIQELAQENIQLSQLKEVHQEYTKLDNYAQEINQLNEQAKDVICQQEQEISSLNEKLNQMQLMVDDSQAKRDSQKQIIKNLKDTNMIINQTLIKYKYKIKNLKEQKQIFQHNEYNSKSKSPQIRSKQMIFNNQKHLVKLFEECMDKNNKENTHANLFDISSQDRSKDRIHVQLTRNNNNLSNLLTSDDHSNQTQDTNNNNRQEKSTNQNNHNLSQNIIFVQTDDLQQVKQNKSAQKSARSEMESTFNSVRQFQLNFIANKFKEDAQAKNIRLLGKTKQTLKMKNILLIII</sequence>
<protein>
    <recommendedName>
        <fullName evidence="7">Regulator of chromosome condensation</fullName>
    </recommendedName>
</protein>
<dbReference type="PROSITE" id="PS50012">
    <property type="entry name" value="RCC1_3"/>
    <property type="match status" value="2"/>
</dbReference>
<feature type="coiled-coil region" evidence="3">
    <location>
        <begin position="420"/>
        <end position="618"/>
    </location>
</feature>
<gene>
    <name evidence="5" type="primary">Contig14055.g14985</name>
    <name evidence="5" type="ORF">STYLEM_13371</name>
</gene>
<dbReference type="Pfam" id="PF00415">
    <property type="entry name" value="RCC1"/>
    <property type="match status" value="1"/>
</dbReference>
<reference evidence="5 6" key="1">
    <citation type="submission" date="2014-06" db="EMBL/GenBank/DDBJ databases">
        <authorList>
            <person name="Swart Estienne"/>
        </authorList>
    </citation>
    <scope>NUCLEOTIDE SEQUENCE [LARGE SCALE GENOMIC DNA]</scope>
    <source>
        <strain evidence="5 6">130c</strain>
    </source>
</reference>
<dbReference type="Pfam" id="PF13540">
    <property type="entry name" value="RCC1_2"/>
    <property type="match status" value="1"/>
</dbReference>
<dbReference type="PANTHER" id="PTHR22872:SF2">
    <property type="entry name" value="INHIBITOR OF BRUTON TYROSINE KINASE"/>
    <property type="match status" value="1"/>
</dbReference>
<feature type="repeat" description="RCC1" evidence="2">
    <location>
        <begin position="28"/>
        <end position="81"/>
    </location>
</feature>
<evidence type="ECO:0000313" key="5">
    <source>
        <dbReference type="EMBL" id="CDW84311.1"/>
    </source>
</evidence>
<keyword evidence="6" id="KW-1185">Reference proteome</keyword>
<dbReference type="InterPro" id="IPR009091">
    <property type="entry name" value="RCC1/BLIP-II"/>
</dbReference>
<dbReference type="InterPro" id="IPR000408">
    <property type="entry name" value="Reg_chr_condens"/>
</dbReference>
<evidence type="ECO:0000313" key="6">
    <source>
        <dbReference type="Proteomes" id="UP000039865"/>
    </source>
</evidence>
<feature type="compositionally biased region" description="Low complexity" evidence="4">
    <location>
        <begin position="709"/>
        <end position="734"/>
    </location>
</feature>
<dbReference type="OrthoDB" id="10256179at2759"/>
<dbReference type="InParanoid" id="A0A078AQU8"/>
<dbReference type="Proteomes" id="UP000039865">
    <property type="component" value="Unassembled WGS sequence"/>
</dbReference>
<accession>A0A078AQU8</accession>
<dbReference type="InterPro" id="IPR051625">
    <property type="entry name" value="Signaling_Regulatory_Domain"/>
</dbReference>
<dbReference type="Gene3D" id="2.130.10.30">
    <property type="entry name" value="Regulator of chromosome condensation 1/beta-lactamase-inhibitor protein II"/>
    <property type="match status" value="1"/>
</dbReference>
<feature type="repeat" description="RCC1" evidence="2">
    <location>
        <begin position="134"/>
        <end position="185"/>
    </location>
</feature>
<keyword evidence="3" id="KW-0175">Coiled coil</keyword>
<evidence type="ECO:0000256" key="2">
    <source>
        <dbReference type="PROSITE-ProRule" id="PRU00235"/>
    </source>
</evidence>
<feature type="region of interest" description="Disordered" evidence="4">
    <location>
        <begin position="709"/>
        <end position="745"/>
    </location>
</feature>
<evidence type="ECO:0008006" key="7">
    <source>
        <dbReference type="Google" id="ProtNLM"/>
    </source>
</evidence>
<evidence type="ECO:0000256" key="1">
    <source>
        <dbReference type="ARBA" id="ARBA00022737"/>
    </source>
</evidence>
<proteinExistence type="predicted"/>
<organism evidence="5 6">
    <name type="scientific">Stylonychia lemnae</name>
    <name type="common">Ciliate</name>
    <dbReference type="NCBI Taxonomy" id="5949"/>
    <lineage>
        <taxon>Eukaryota</taxon>
        <taxon>Sar</taxon>
        <taxon>Alveolata</taxon>
        <taxon>Ciliophora</taxon>
        <taxon>Intramacronucleata</taxon>
        <taxon>Spirotrichea</taxon>
        <taxon>Stichotrichia</taxon>
        <taxon>Sporadotrichida</taxon>
        <taxon>Oxytrichidae</taxon>
        <taxon>Stylonychinae</taxon>
        <taxon>Stylonychia</taxon>
    </lineage>
</organism>
<name>A0A078AQU8_STYLE</name>
<dbReference type="AlphaFoldDB" id="A0A078AQU8"/>
<dbReference type="EMBL" id="CCKQ01012692">
    <property type="protein sequence ID" value="CDW84311.1"/>
    <property type="molecule type" value="Genomic_DNA"/>
</dbReference>
<dbReference type="PANTHER" id="PTHR22872">
    <property type="entry name" value="BTK-BINDING PROTEIN-RELATED"/>
    <property type="match status" value="1"/>
</dbReference>
<evidence type="ECO:0000256" key="4">
    <source>
        <dbReference type="SAM" id="MobiDB-lite"/>
    </source>
</evidence>
<keyword evidence="1" id="KW-0677">Repeat</keyword>